<keyword evidence="10" id="KW-1185">Reference proteome</keyword>
<feature type="transmembrane region" description="Helical" evidence="7">
    <location>
        <begin position="105"/>
        <end position="121"/>
    </location>
</feature>
<keyword evidence="5 7" id="KW-1133">Transmembrane helix</keyword>
<evidence type="ECO:0000259" key="8">
    <source>
        <dbReference type="Pfam" id="PF09335"/>
    </source>
</evidence>
<organism evidence="9 10">
    <name type="scientific">Candidatus Syntrophocurvum alkaliphilum</name>
    <dbReference type="NCBI Taxonomy" id="2293317"/>
    <lineage>
        <taxon>Bacteria</taxon>
        <taxon>Bacillati</taxon>
        <taxon>Bacillota</taxon>
        <taxon>Clostridia</taxon>
        <taxon>Eubacteriales</taxon>
        <taxon>Syntrophomonadaceae</taxon>
        <taxon>Candidatus Syntrophocurvum</taxon>
    </lineage>
</organism>
<dbReference type="PANTHER" id="PTHR42709">
    <property type="entry name" value="ALKALINE PHOSPHATASE LIKE PROTEIN"/>
    <property type="match status" value="1"/>
</dbReference>
<evidence type="ECO:0000313" key="10">
    <source>
        <dbReference type="Proteomes" id="UP000426444"/>
    </source>
</evidence>
<dbReference type="Proteomes" id="UP000426444">
    <property type="component" value="Chromosome"/>
</dbReference>
<feature type="transmembrane region" description="Helical" evidence="7">
    <location>
        <begin position="12"/>
        <end position="34"/>
    </location>
</feature>
<dbReference type="RefSeq" id="WP_156202593.1">
    <property type="nucleotide sequence ID" value="NZ_CP046457.1"/>
</dbReference>
<evidence type="ECO:0000256" key="2">
    <source>
        <dbReference type="ARBA" id="ARBA00010792"/>
    </source>
</evidence>
<dbReference type="Pfam" id="PF09335">
    <property type="entry name" value="VTT_dom"/>
    <property type="match status" value="1"/>
</dbReference>
<dbReference type="InterPro" id="IPR051311">
    <property type="entry name" value="DedA_domain"/>
</dbReference>
<keyword evidence="6 7" id="KW-0472">Membrane</keyword>
<accession>A0A6I6DDB4</accession>
<keyword evidence="4 7" id="KW-0812">Transmembrane</keyword>
<dbReference type="PANTHER" id="PTHR42709:SF6">
    <property type="entry name" value="UNDECAPRENYL PHOSPHATE TRANSPORTER A"/>
    <property type="match status" value="1"/>
</dbReference>
<sequence length="168" mass="19307">MDTYLFNYIQVLLEEAHIITLFATLVFTLTVAPINKETVVITLAIMSGTGLISPFFGFSALVLANYISYFLFFFIGRFSKALQKLILNDRTSAKMEKRIDRSNQFIEKYGAMSIIFGYFVPGIRQVLPLIMGISTFKALRFMWIAFWGSIIWTGVYYFVVLSLTDLWI</sequence>
<reference evidence="10" key="1">
    <citation type="journal article" date="2019" name="Microbiology">
        <title>Complete Genome Sequence of an Uncultured Bacterium of the Candidate Phylum Bipolaricaulota.</title>
        <authorList>
            <person name="Kadnikov V.V."/>
            <person name="Mardanov A.V."/>
            <person name="Beletsky A.V."/>
            <person name="Frank Y.A."/>
            <person name="Karnachuk O.V."/>
            <person name="Ravin N.V."/>
        </authorList>
    </citation>
    <scope>NUCLEOTIDE SEQUENCE [LARGE SCALE GENOMIC DNA]</scope>
</reference>
<evidence type="ECO:0000256" key="5">
    <source>
        <dbReference type="ARBA" id="ARBA00022989"/>
    </source>
</evidence>
<dbReference type="AlphaFoldDB" id="A0A6I6DDB4"/>
<dbReference type="EMBL" id="CP046457">
    <property type="protein sequence ID" value="QGT98618.1"/>
    <property type="molecule type" value="Genomic_DNA"/>
</dbReference>
<protein>
    <recommendedName>
        <fullName evidence="8">VTT domain-containing protein</fullName>
    </recommendedName>
</protein>
<dbReference type="InterPro" id="IPR032816">
    <property type="entry name" value="VTT_dom"/>
</dbReference>
<feature type="transmembrane region" description="Helical" evidence="7">
    <location>
        <begin position="54"/>
        <end position="75"/>
    </location>
</feature>
<feature type="domain" description="VTT" evidence="8">
    <location>
        <begin position="37"/>
        <end position="160"/>
    </location>
</feature>
<evidence type="ECO:0000313" key="9">
    <source>
        <dbReference type="EMBL" id="QGT98618.1"/>
    </source>
</evidence>
<keyword evidence="3" id="KW-1003">Cell membrane</keyword>
<evidence type="ECO:0000256" key="1">
    <source>
        <dbReference type="ARBA" id="ARBA00004651"/>
    </source>
</evidence>
<dbReference type="GO" id="GO:0005886">
    <property type="term" value="C:plasma membrane"/>
    <property type="evidence" value="ECO:0007669"/>
    <property type="project" value="UniProtKB-SubCell"/>
</dbReference>
<evidence type="ECO:0000256" key="3">
    <source>
        <dbReference type="ARBA" id="ARBA00022475"/>
    </source>
</evidence>
<dbReference type="KEGG" id="salq:SYNTR_0025"/>
<gene>
    <name evidence="9" type="ORF">SYNTR_0025</name>
</gene>
<comment type="similarity">
    <text evidence="2">Belongs to the DedA family.</text>
</comment>
<evidence type="ECO:0000256" key="7">
    <source>
        <dbReference type="SAM" id="Phobius"/>
    </source>
</evidence>
<feature type="transmembrane region" description="Helical" evidence="7">
    <location>
        <begin position="141"/>
        <end position="163"/>
    </location>
</feature>
<dbReference type="OrthoDB" id="9782291at2"/>
<name>A0A6I6DDB4_9FIRM</name>
<comment type="subcellular location">
    <subcellularLocation>
        <location evidence="1">Cell membrane</location>
        <topology evidence="1">Multi-pass membrane protein</topology>
    </subcellularLocation>
</comment>
<evidence type="ECO:0000256" key="4">
    <source>
        <dbReference type="ARBA" id="ARBA00022692"/>
    </source>
</evidence>
<evidence type="ECO:0000256" key="6">
    <source>
        <dbReference type="ARBA" id="ARBA00023136"/>
    </source>
</evidence>
<proteinExistence type="inferred from homology"/>